<dbReference type="InterPro" id="IPR000026">
    <property type="entry name" value="N1-like"/>
</dbReference>
<name>A0ABV7YEV4_9ACTN</name>
<protein>
    <submittedName>
        <fullName evidence="3">Ribonuclease domain-containing protein</fullName>
    </submittedName>
</protein>
<proteinExistence type="predicted"/>
<gene>
    <name evidence="3" type="ORF">ACFOUW_17475</name>
</gene>
<keyword evidence="2" id="KW-0378">Hydrolase</keyword>
<evidence type="ECO:0000256" key="1">
    <source>
        <dbReference type="ARBA" id="ARBA00022722"/>
    </source>
</evidence>
<keyword evidence="4" id="KW-1185">Reference proteome</keyword>
<sequence>MDHDPNEHHRRQVGRPRVLLGIALAILLSVFLGGAPANAATIAPAALPDCALESLPPEAAETVDLIYDGGPFPYRQDGTVFQNRERLLPIESTGYYREYTVPTPGSDTRGARRLVGGGFEPTEPEDLYYTRDHYASFCHVV</sequence>
<evidence type="ECO:0000313" key="3">
    <source>
        <dbReference type="EMBL" id="MFC3762638.1"/>
    </source>
</evidence>
<evidence type="ECO:0000256" key="2">
    <source>
        <dbReference type="ARBA" id="ARBA00022801"/>
    </source>
</evidence>
<dbReference type="Proteomes" id="UP001595699">
    <property type="component" value="Unassembled WGS sequence"/>
</dbReference>
<dbReference type="Gene3D" id="3.10.450.30">
    <property type="entry name" value="Microbial ribonucleases"/>
    <property type="match status" value="1"/>
</dbReference>
<dbReference type="SUPFAM" id="SSF53933">
    <property type="entry name" value="Microbial ribonucleases"/>
    <property type="match status" value="1"/>
</dbReference>
<dbReference type="EMBL" id="JBHRZH010000015">
    <property type="protein sequence ID" value="MFC3762638.1"/>
    <property type="molecule type" value="Genomic_DNA"/>
</dbReference>
<reference evidence="4" key="1">
    <citation type="journal article" date="2019" name="Int. J. Syst. Evol. Microbiol.">
        <title>The Global Catalogue of Microorganisms (GCM) 10K type strain sequencing project: providing services to taxonomists for standard genome sequencing and annotation.</title>
        <authorList>
            <consortium name="The Broad Institute Genomics Platform"/>
            <consortium name="The Broad Institute Genome Sequencing Center for Infectious Disease"/>
            <person name="Wu L."/>
            <person name="Ma J."/>
        </authorList>
    </citation>
    <scope>NUCLEOTIDE SEQUENCE [LARGE SCALE GENOMIC DNA]</scope>
    <source>
        <strain evidence="4">CGMCC 4.7241</strain>
    </source>
</reference>
<accession>A0ABV7YEV4</accession>
<dbReference type="RefSeq" id="WP_205118915.1">
    <property type="nucleotide sequence ID" value="NZ_JAFBCM010000001.1"/>
</dbReference>
<dbReference type="Pfam" id="PF00545">
    <property type="entry name" value="Ribonuclease"/>
    <property type="match status" value="1"/>
</dbReference>
<evidence type="ECO:0000313" key="4">
    <source>
        <dbReference type="Proteomes" id="UP001595699"/>
    </source>
</evidence>
<keyword evidence="1" id="KW-0540">Nuclease</keyword>
<organism evidence="3 4">
    <name type="scientific">Tenggerimyces flavus</name>
    <dbReference type="NCBI Taxonomy" id="1708749"/>
    <lineage>
        <taxon>Bacteria</taxon>
        <taxon>Bacillati</taxon>
        <taxon>Actinomycetota</taxon>
        <taxon>Actinomycetes</taxon>
        <taxon>Propionibacteriales</taxon>
        <taxon>Nocardioidaceae</taxon>
        <taxon>Tenggerimyces</taxon>
    </lineage>
</organism>
<dbReference type="InterPro" id="IPR016191">
    <property type="entry name" value="Ribonuclease/ribotoxin"/>
</dbReference>
<comment type="caution">
    <text evidence="3">The sequence shown here is derived from an EMBL/GenBank/DDBJ whole genome shotgun (WGS) entry which is preliminary data.</text>
</comment>